<dbReference type="HAMAP" id="MF_00815">
    <property type="entry name" value="ATP_synth_gamma_bact"/>
    <property type="match status" value="1"/>
</dbReference>
<dbReference type="InterPro" id="IPR035968">
    <property type="entry name" value="ATP_synth_F1_ATPase_gsu"/>
</dbReference>
<dbReference type="GO" id="GO:0005886">
    <property type="term" value="C:plasma membrane"/>
    <property type="evidence" value="ECO:0007669"/>
    <property type="project" value="UniProtKB-SubCell"/>
</dbReference>
<dbReference type="OrthoDB" id="9812769at2"/>
<evidence type="ECO:0000256" key="2">
    <source>
        <dbReference type="ARBA" id="ARBA00004202"/>
    </source>
</evidence>
<proteinExistence type="inferred from homology"/>
<comment type="subunit">
    <text evidence="11">F-type ATPases have 2 components, CF(1) - the catalytic core - and CF(0) - the membrane proton channel. CF(1) has five subunits: alpha(3), beta(3), gamma(1), delta(1), epsilon(1). CF(0) has three main subunits: a, b and c.</text>
</comment>
<keyword evidence="13" id="KW-1185">Reference proteome</keyword>
<dbReference type="PRINTS" id="PR00126">
    <property type="entry name" value="ATPASEGAMMA"/>
</dbReference>
<evidence type="ECO:0000256" key="4">
    <source>
        <dbReference type="ARBA" id="ARBA00022448"/>
    </source>
</evidence>
<comment type="function">
    <text evidence="1 11">Produces ATP from ADP in the presence of a proton gradient across the membrane. The gamma chain is believed to be important in regulating ATPase activity and the flow of protons through the CF(0) complex.</text>
</comment>
<name>A0A1X7N7R9_9LACT</name>
<evidence type="ECO:0000256" key="5">
    <source>
        <dbReference type="ARBA" id="ARBA00022475"/>
    </source>
</evidence>
<organism evidence="12 13">
    <name type="scientific">Carnobacterium iners</name>
    <dbReference type="NCBI Taxonomy" id="1073423"/>
    <lineage>
        <taxon>Bacteria</taxon>
        <taxon>Bacillati</taxon>
        <taxon>Bacillota</taxon>
        <taxon>Bacilli</taxon>
        <taxon>Lactobacillales</taxon>
        <taxon>Carnobacteriaceae</taxon>
        <taxon>Carnobacterium</taxon>
    </lineage>
</organism>
<dbReference type="NCBIfam" id="TIGR01146">
    <property type="entry name" value="ATPsyn_F1gamma"/>
    <property type="match status" value="1"/>
</dbReference>
<dbReference type="Gene3D" id="1.10.287.80">
    <property type="entry name" value="ATP synthase, gamma subunit, helix hairpin domain"/>
    <property type="match status" value="2"/>
</dbReference>
<keyword evidence="5 11" id="KW-1003">Cell membrane</keyword>
<comment type="similarity">
    <text evidence="3 11">Belongs to the ATPase gamma chain family.</text>
</comment>
<dbReference type="NCBIfam" id="NF004147">
    <property type="entry name" value="PRK05621.2-1"/>
    <property type="match status" value="1"/>
</dbReference>
<protein>
    <recommendedName>
        <fullName evidence="11">ATP synthase gamma chain</fullName>
    </recommendedName>
    <alternativeName>
        <fullName evidence="11">ATP synthase F1 sector gamma subunit</fullName>
    </alternativeName>
    <alternativeName>
        <fullName evidence="11">F-ATPase gamma subunit</fullName>
    </alternativeName>
</protein>
<keyword evidence="10 11" id="KW-0066">ATP synthesis</keyword>
<dbReference type="InterPro" id="IPR000131">
    <property type="entry name" value="ATP_synth_F1_gsu"/>
</dbReference>
<evidence type="ECO:0000256" key="3">
    <source>
        <dbReference type="ARBA" id="ARBA00007681"/>
    </source>
</evidence>
<evidence type="ECO:0000256" key="6">
    <source>
        <dbReference type="ARBA" id="ARBA00022781"/>
    </source>
</evidence>
<dbReference type="AlphaFoldDB" id="A0A1X7N7R9"/>
<dbReference type="CDD" id="cd12151">
    <property type="entry name" value="F1-ATPase_gamma"/>
    <property type="match status" value="1"/>
</dbReference>
<dbReference type="STRING" id="1073423.SAMN04488700_1459"/>
<dbReference type="RefSeq" id="WP_085559613.1">
    <property type="nucleotide sequence ID" value="NZ_FOAH01000004.1"/>
</dbReference>
<evidence type="ECO:0000256" key="11">
    <source>
        <dbReference type="HAMAP-Rule" id="MF_00815"/>
    </source>
</evidence>
<dbReference type="Proteomes" id="UP000193435">
    <property type="component" value="Unassembled WGS sequence"/>
</dbReference>
<keyword evidence="4 11" id="KW-0813">Transport</keyword>
<dbReference type="GO" id="GO:0046933">
    <property type="term" value="F:proton-transporting ATP synthase activity, rotational mechanism"/>
    <property type="evidence" value="ECO:0007669"/>
    <property type="project" value="UniProtKB-UniRule"/>
</dbReference>
<keyword evidence="9 11" id="KW-0139">CF(1)</keyword>
<dbReference type="Pfam" id="PF00231">
    <property type="entry name" value="ATP-synt"/>
    <property type="match status" value="1"/>
</dbReference>
<dbReference type="PANTHER" id="PTHR11693">
    <property type="entry name" value="ATP SYNTHASE GAMMA CHAIN"/>
    <property type="match status" value="1"/>
</dbReference>
<dbReference type="GO" id="GO:0045259">
    <property type="term" value="C:proton-transporting ATP synthase complex"/>
    <property type="evidence" value="ECO:0007669"/>
    <property type="project" value="UniProtKB-KW"/>
</dbReference>
<evidence type="ECO:0000256" key="7">
    <source>
        <dbReference type="ARBA" id="ARBA00023065"/>
    </source>
</evidence>
<evidence type="ECO:0000256" key="8">
    <source>
        <dbReference type="ARBA" id="ARBA00023136"/>
    </source>
</evidence>
<dbReference type="Gene3D" id="3.40.1380.10">
    <property type="match status" value="1"/>
</dbReference>
<reference evidence="12 13" key="1">
    <citation type="submission" date="2017-04" db="EMBL/GenBank/DDBJ databases">
        <authorList>
            <person name="Afonso C.L."/>
            <person name="Miller P.J."/>
            <person name="Scott M.A."/>
            <person name="Spackman E."/>
            <person name="Goraichik I."/>
            <person name="Dimitrov K.M."/>
            <person name="Suarez D.L."/>
            <person name="Swayne D.E."/>
        </authorList>
    </citation>
    <scope>NUCLEOTIDE SEQUENCE [LARGE SCALE GENOMIC DNA]</scope>
    <source>
        <strain evidence="12 13">LMG26642</strain>
    </source>
</reference>
<dbReference type="GO" id="GO:0042777">
    <property type="term" value="P:proton motive force-driven plasma membrane ATP synthesis"/>
    <property type="evidence" value="ECO:0007669"/>
    <property type="project" value="UniProtKB-UniRule"/>
</dbReference>
<evidence type="ECO:0000256" key="9">
    <source>
        <dbReference type="ARBA" id="ARBA00023196"/>
    </source>
</evidence>
<dbReference type="EMBL" id="FXBJ01000002">
    <property type="protein sequence ID" value="SMH32888.1"/>
    <property type="molecule type" value="Genomic_DNA"/>
</dbReference>
<dbReference type="PANTHER" id="PTHR11693:SF22">
    <property type="entry name" value="ATP SYNTHASE SUBUNIT GAMMA, MITOCHONDRIAL"/>
    <property type="match status" value="1"/>
</dbReference>
<keyword evidence="8 11" id="KW-0472">Membrane</keyword>
<dbReference type="SUPFAM" id="SSF52943">
    <property type="entry name" value="ATP synthase (F1-ATPase), gamma subunit"/>
    <property type="match status" value="1"/>
</dbReference>
<keyword evidence="6 11" id="KW-0375">Hydrogen ion transport</keyword>
<evidence type="ECO:0000256" key="1">
    <source>
        <dbReference type="ARBA" id="ARBA00003456"/>
    </source>
</evidence>
<gene>
    <name evidence="11" type="primary">atpG</name>
    <name evidence="12" type="ORF">SAMN04488700_1459</name>
</gene>
<keyword evidence="7 11" id="KW-0406">Ion transport</keyword>
<sequence>MAESLNDITKKIASTKKTSQITNAMQMVSGAKLSKAEKKAKGFQIYANKIREIVTHLAHTQLAVIEDSALINTNSPSNIDFHNMLIERPVKRTGYIVISSDKGLAGGYNSSVIKATIDMIQKDHSSPDEYIFMAIGSTAGDFFKSRGMNVAYELNDISDHPTFDEVRGIARTATEMYKNAIFDELYVCYNHHINTISFEYRADKMLPLNDLDPTEKVEYESDYLYEPSKEEILDILLPQYAESLIYGAILDAKAAEHAARMTAMKGATDNAKDIIDDLTVHYNRARQAAITEEITEIIGGSSALL</sequence>
<evidence type="ECO:0000313" key="12">
    <source>
        <dbReference type="EMBL" id="SMH32888.1"/>
    </source>
</evidence>
<accession>A0A1X7N7R9</accession>
<dbReference type="GO" id="GO:0005524">
    <property type="term" value="F:ATP binding"/>
    <property type="evidence" value="ECO:0007669"/>
    <property type="project" value="UniProtKB-UniRule"/>
</dbReference>
<dbReference type="FunFam" id="3.40.1380.10:FF:000002">
    <property type="entry name" value="ATP synthase gamma chain"/>
    <property type="match status" value="1"/>
</dbReference>
<evidence type="ECO:0000256" key="10">
    <source>
        <dbReference type="ARBA" id="ARBA00023310"/>
    </source>
</evidence>
<evidence type="ECO:0000313" key="13">
    <source>
        <dbReference type="Proteomes" id="UP000193435"/>
    </source>
</evidence>
<comment type="subcellular location">
    <subcellularLocation>
        <location evidence="2 11">Cell membrane</location>
        <topology evidence="2 11">Peripheral membrane protein</topology>
    </subcellularLocation>
</comment>